<dbReference type="AlphaFoldDB" id="A0A8J4GIP2"/>
<evidence type="ECO:0008006" key="3">
    <source>
        <dbReference type="Google" id="ProtNLM"/>
    </source>
</evidence>
<dbReference type="InterPro" id="IPR043502">
    <property type="entry name" value="DNA/RNA_pol_sf"/>
</dbReference>
<protein>
    <recommendedName>
        <fullName evidence="3">Reverse transcriptase domain-containing protein</fullName>
    </recommendedName>
</protein>
<dbReference type="SUPFAM" id="SSF56672">
    <property type="entry name" value="DNA/RNA polymerases"/>
    <property type="match status" value="1"/>
</dbReference>
<reference evidence="1" key="1">
    <citation type="journal article" date="2021" name="Proc. Natl. Acad. Sci. U.S.A.">
        <title>Three genomes in the algal genus Volvox reveal the fate of a haploid sex-determining region after a transition to homothallism.</title>
        <authorList>
            <person name="Yamamoto K."/>
            <person name="Hamaji T."/>
            <person name="Kawai-Toyooka H."/>
            <person name="Matsuzaki R."/>
            <person name="Takahashi F."/>
            <person name="Nishimura Y."/>
            <person name="Kawachi M."/>
            <person name="Noguchi H."/>
            <person name="Minakuchi Y."/>
            <person name="Umen J.G."/>
            <person name="Toyoda A."/>
            <person name="Nozaki H."/>
        </authorList>
    </citation>
    <scope>NUCLEOTIDE SEQUENCE</scope>
    <source>
        <strain evidence="1">NIES-3785</strain>
    </source>
</reference>
<proteinExistence type="predicted"/>
<feature type="non-terminal residue" evidence="1">
    <location>
        <position position="1"/>
    </location>
</feature>
<dbReference type="Gene3D" id="3.10.10.10">
    <property type="entry name" value="HIV Type 1 Reverse Transcriptase, subunit A, domain 1"/>
    <property type="match status" value="1"/>
</dbReference>
<accession>A0A8J4GIP2</accession>
<dbReference type="InterPro" id="IPR032567">
    <property type="entry name" value="RTL1-rel"/>
</dbReference>
<evidence type="ECO:0000313" key="1">
    <source>
        <dbReference type="EMBL" id="GIM07625.1"/>
    </source>
</evidence>
<dbReference type="EMBL" id="BNCQ01000024">
    <property type="protein sequence ID" value="GIM07625.1"/>
    <property type="molecule type" value="Genomic_DNA"/>
</dbReference>
<organism evidence="1 2">
    <name type="scientific">Volvox reticuliferus</name>
    <dbReference type="NCBI Taxonomy" id="1737510"/>
    <lineage>
        <taxon>Eukaryota</taxon>
        <taxon>Viridiplantae</taxon>
        <taxon>Chlorophyta</taxon>
        <taxon>core chlorophytes</taxon>
        <taxon>Chlorophyceae</taxon>
        <taxon>CS clade</taxon>
        <taxon>Chlamydomonadales</taxon>
        <taxon>Volvocaceae</taxon>
        <taxon>Volvox</taxon>
    </lineage>
</organism>
<dbReference type="PANTHER" id="PTHR15503">
    <property type="entry name" value="LDOC1 RELATED"/>
    <property type="match status" value="1"/>
</dbReference>
<dbReference type="Proteomes" id="UP000722791">
    <property type="component" value="Unassembled WGS sequence"/>
</dbReference>
<comment type="caution">
    <text evidence="1">The sequence shown here is derived from an EMBL/GenBank/DDBJ whole genome shotgun (WGS) entry which is preliminary data.</text>
</comment>
<name>A0A8J4GIP2_9CHLO</name>
<sequence>PESAKLVSAKHVFRDLRTIHALCSRSMLVVVRETPPPAQPQLNALELPTEAKENPELSKILSEFADVFEPVKGLPPERGVTHVIPLEPGSQPVFRPQFRLSQLELAEVEKQVTDLLQKGFIRPSTSPFGAPVLFVAKKTGELRMCIDYRALNNLTVKNRYPLPRLCPA</sequence>
<gene>
    <name evidence="1" type="ORF">Vretimale_11705</name>
</gene>
<evidence type="ECO:0000313" key="2">
    <source>
        <dbReference type="Proteomes" id="UP000722791"/>
    </source>
</evidence>
<dbReference type="PANTHER" id="PTHR15503:SF22">
    <property type="entry name" value="TRANSPOSON TY3-I GAG POLYPROTEIN"/>
    <property type="match status" value="1"/>
</dbReference>